<dbReference type="SUPFAM" id="SSF52467">
    <property type="entry name" value="DHS-like NAD/FAD-binding domain"/>
    <property type="match status" value="1"/>
</dbReference>
<keyword evidence="8" id="KW-1185">Reference proteome</keyword>
<accession>A0A9X3TVB0</accession>
<gene>
    <name evidence="7" type="ORF">NYP16_01825</name>
</gene>
<dbReference type="PANTHER" id="PTHR18968">
    <property type="entry name" value="THIAMINE PYROPHOSPHATE ENZYMES"/>
    <property type="match status" value="1"/>
</dbReference>
<name>A0A9X3TVB0_9PROT</name>
<dbReference type="CDD" id="cd00568">
    <property type="entry name" value="TPP_enzymes"/>
    <property type="match status" value="1"/>
</dbReference>
<evidence type="ECO:0000256" key="2">
    <source>
        <dbReference type="ARBA" id="ARBA00023052"/>
    </source>
</evidence>
<protein>
    <submittedName>
        <fullName evidence="7">Thiamine pyrophosphate-binding protein</fullName>
    </submittedName>
</protein>
<comment type="caution">
    <text evidence="7">The sequence shown here is derived from an EMBL/GenBank/DDBJ whole genome shotgun (WGS) entry which is preliminary data.</text>
</comment>
<proteinExistence type="inferred from homology"/>
<dbReference type="Proteomes" id="UP001141619">
    <property type="component" value="Unassembled WGS sequence"/>
</dbReference>
<evidence type="ECO:0000259" key="5">
    <source>
        <dbReference type="Pfam" id="PF02775"/>
    </source>
</evidence>
<dbReference type="GO" id="GO:0009099">
    <property type="term" value="P:L-valine biosynthetic process"/>
    <property type="evidence" value="ECO:0007669"/>
    <property type="project" value="TreeGrafter"/>
</dbReference>
<dbReference type="GO" id="GO:0050660">
    <property type="term" value="F:flavin adenine dinucleotide binding"/>
    <property type="evidence" value="ECO:0007669"/>
    <property type="project" value="TreeGrafter"/>
</dbReference>
<evidence type="ECO:0000256" key="3">
    <source>
        <dbReference type="RuleBase" id="RU362132"/>
    </source>
</evidence>
<evidence type="ECO:0000313" key="8">
    <source>
        <dbReference type="Proteomes" id="UP001141619"/>
    </source>
</evidence>
<dbReference type="CDD" id="cd07035">
    <property type="entry name" value="TPP_PYR_POX_like"/>
    <property type="match status" value="1"/>
</dbReference>
<dbReference type="GO" id="GO:0030976">
    <property type="term" value="F:thiamine pyrophosphate binding"/>
    <property type="evidence" value="ECO:0007669"/>
    <property type="project" value="InterPro"/>
</dbReference>
<evidence type="ECO:0000256" key="1">
    <source>
        <dbReference type="ARBA" id="ARBA00007812"/>
    </source>
</evidence>
<dbReference type="NCBIfam" id="NF006122">
    <property type="entry name" value="PRK08266.1"/>
    <property type="match status" value="1"/>
</dbReference>
<reference evidence="7" key="2">
    <citation type="journal article" date="2023" name="Syst. Appl. Microbiol.">
        <title>Govania unica gen. nov., sp. nov., a rare biosphere bacterium that represents a novel family in the class Alphaproteobacteria.</title>
        <authorList>
            <person name="Vandamme P."/>
            <person name="Peeters C."/>
            <person name="Hettiarachchi A."/>
            <person name="Cnockaert M."/>
            <person name="Carlier A."/>
        </authorList>
    </citation>
    <scope>NUCLEOTIDE SEQUENCE</scope>
    <source>
        <strain evidence="7">LMG 31809</strain>
    </source>
</reference>
<dbReference type="PANTHER" id="PTHR18968:SF167">
    <property type="entry name" value="ACETOLACTATE SYNTHASE LARGE SUBUNIT ILVB2-RELATED"/>
    <property type="match status" value="1"/>
</dbReference>
<sequence>MTRMSGAMAILQSLMGHGVDTIFGLPGGQLDHFFDAMYKEGDKVRFIGTRHEQGAAYMAFGYARSTGRPSVYTVVPGPGLLNTTAAICTAYACNSPVMCLTGQIPSTSIGKGIGELHELPDQLATMKTLTKWAARIDHPAQAPALVAEAFAQMTNGRQRPVELEMAMDIMGMDSDVTAFAPYAPAPLLPDPDAILEAVKLIGKAKYPMIYVGGGALDASPQVQLLAEMLGAPVVSFRSGRGVVSDDHPLGFTLPAGHRIWPKVDLVIGIGSRMVEPLLHWGTDSNLKVLRIDTDPVEITRFHRPDVAILSDATLALAALLPVLDRTLGKPADRADEFAAVKASVLADIQKVQPQMSYLNVLREELPRDGIFCDEITQCGFTSWYGFPVYEPRQHINCSYQGTLGYGFATALGVKVAHPDKPVISIAGDGGFMFTMQELATAVQYNIGLKTIIFNSNSFTNVQRQQREWFGNRIIGSDLHNPDFVKMAESFGAAGYRAETPEELRAVIRRALAEPGPAIIEVPVPNTMATPWEFIMMPQNRGVTA</sequence>
<organism evidence="7 8">
    <name type="scientific">Govanella unica</name>
    <dbReference type="NCBI Taxonomy" id="2975056"/>
    <lineage>
        <taxon>Bacteria</taxon>
        <taxon>Pseudomonadati</taxon>
        <taxon>Pseudomonadota</taxon>
        <taxon>Alphaproteobacteria</taxon>
        <taxon>Emcibacterales</taxon>
        <taxon>Govanellaceae</taxon>
        <taxon>Govanella</taxon>
    </lineage>
</organism>
<dbReference type="InterPro" id="IPR011766">
    <property type="entry name" value="TPP_enzyme_TPP-bd"/>
</dbReference>
<dbReference type="InterPro" id="IPR012001">
    <property type="entry name" value="Thiamin_PyroP_enz_TPP-bd_dom"/>
</dbReference>
<evidence type="ECO:0000313" key="7">
    <source>
        <dbReference type="EMBL" id="MDA5192695.1"/>
    </source>
</evidence>
<reference evidence="7" key="1">
    <citation type="submission" date="2022-08" db="EMBL/GenBank/DDBJ databases">
        <authorList>
            <person name="Vandamme P."/>
            <person name="Hettiarachchi A."/>
            <person name="Peeters C."/>
            <person name="Cnockaert M."/>
            <person name="Carlier A."/>
        </authorList>
    </citation>
    <scope>NUCLEOTIDE SEQUENCE</scope>
    <source>
        <strain evidence="7">LMG 31809</strain>
    </source>
</reference>
<keyword evidence="2 3" id="KW-0786">Thiamine pyrophosphate</keyword>
<dbReference type="InterPro" id="IPR029061">
    <property type="entry name" value="THDP-binding"/>
</dbReference>
<dbReference type="EMBL" id="JANWOI010000001">
    <property type="protein sequence ID" value="MDA5192695.1"/>
    <property type="molecule type" value="Genomic_DNA"/>
</dbReference>
<dbReference type="GO" id="GO:0000287">
    <property type="term" value="F:magnesium ion binding"/>
    <property type="evidence" value="ECO:0007669"/>
    <property type="project" value="InterPro"/>
</dbReference>
<feature type="domain" description="Thiamine pyrophosphate enzyme N-terminal TPP-binding" evidence="6">
    <location>
        <begin position="4"/>
        <end position="123"/>
    </location>
</feature>
<dbReference type="Pfam" id="PF00205">
    <property type="entry name" value="TPP_enzyme_M"/>
    <property type="match status" value="1"/>
</dbReference>
<dbReference type="Gene3D" id="3.40.50.1220">
    <property type="entry name" value="TPP-binding domain"/>
    <property type="match status" value="1"/>
</dbReference>
<comment type="similarity">
    <text evidence="1 3">Belongs to the TPP enzyme family.</text>
</comment>
<dbReference type="AlphaFoldDB" id="A0A9X3TVB0"/>
<dbReference type="Pfam" id="PF02776">
    <property type="entry name" value="TPP_enzyme_N"/>
    <property type="match status" value="1"/>
</dbReference>
<feature type="domain" description="Thiamine pyrophosphate enzyme TPP-binding" evidence="5">
    <location>
        <begin position="375"/>
        <end position="521"/>
    </location>
</feature>
<dbReference type="GO" id="GO:0003984">
    <property type="term" value="F:acetolactate synthase activity"/>
    <property type="evidence" value="ECO:0007669"/>
    <property type="project" value="TreeGrafter"/>
</dbReference>
<feature type="domain" description="Thiamine pyrophosphate enzyme central" evidence="4">
    <location>
        <begin position="196"/>
        <end position="319"/>
    </location>
</feature>
<dbReference type="SUPFAM" id="SSF52518">
    <property type="entry name" value="Thiamin diphosphate-binding fold (THDP-binding)"/>
    <property type="match status" value="2"/>
</dbReference>
<dbReference type="InterPro" id="IPR045229">
    <property type="entry name" value="TPP_enz"/>
</dbReference>
<dbReference type="PROSITE" id="PS00187">
    <property type="entry name" value="TPP_ENZYMES"/>
    <property type="match status" value="1"/>
</dbReference>
<dbReference type="InterPro" id="IPR012000">
    <property type="entry name" value="Thiamin_PyroP_enz_cen_dom"/>
</dbReference>
<dbReference type="Gene3D" id="3.40.50.970">
    <property type="match status" value="2"/>
</dbReference>
<dbReference type="InterPro" id="IPR029035">
    <property type="entry name" value="DHS-like_NAD/FAD-binding_dom"/>
</dbReference>
<dbReference type="RefSeq" id="WP_274942399.1">
    <property type="nucleotide sequence ID" value="NZ_JANWOI010000001.1"/>
</dbReference>
<dbReference type="InterPro" id="IPR000399">
    <property type="entry name" value="TPP-bd_CS"/>
</dbReference>
<dbReference type="GO" id="GO:0005948">
    <property type="term" value="C:acetolactate synthase complex"/>
    <property type="evidence" value="ECO:0007669"/>
    <property type="project" value="TreeGrafter"/>
</dbReference>
<dbReference type="Pfam" id="PF02775">
    <property type="entry name" value="TPP_enzyme_C"/>
    <property type="match status" value="1"/>
</dbReference>
<dbReference type="GO" id="GO:0009097">
    <property type="term" value="P:isoleucine biosynthetic process"/>
    <property type="evidence" value="ECO:0007669"/>
    <property type="project" value="TreeGrafter"/>
</dbReference>
<evidence type="ECO:0000259" key="4">
    <source>
        <dbReference type="Pfam" id="PF00205"/>
    </source>
</evidence>
<evidence type="ECO:0000259" key="6">
    <source>
        <dbReference type="Pfam" id="PF02776"/>
    </source>
</evidence>